<dbReference type="EMBL" id="JADBGQ010000008">
    <property type="protein sequence ID" value="KAG5384437.1"/>
    <property type="molecule type" value="Genomic_DNA"/>
</dbReference>
<evidence type="ECO:0000256" key="1">
    <source>
        <dbReference type="SAM" id="MobiDB-lite"/>
    </source>
</evidence>
<feature type="compositionally biased region" description="Basic residues" evidence="1">
    <location>
        <begin position="1"/>
        <end position="10"/>
    </location>
</feature>
<organism evidence="2 3">
    <name type="scientific">Brassica rapa subsp. trilocularis</name>
    <dbReference type="NCBI Taxonomy" id="1813537"/>
    <lineage>
        <taxon>Eukaryota</taxon>
        <taxon>Viridiplantae</taxon>
        <taxon>Streptophyta</taxon>
        <taxon>Embryophyta</taxon>
        <taxon>Tracheophyta</taxon>
        <taxon>Spermatophyta</taxon>
        <taxon>Magnoliopsida</taxon>
        <taxon>eudicotyledons</taxon>
        <taxon>Gunneridae</taxon>
        <taxon>Pentapetalae</taxon>
        <taxon>rosids</taxon>
        <taxon>malvids</taxon>
        <taxon>Brassicales</taxon>
        <taxon>Brassicaceae</taxon>
        <taxon>Brassiceae</taxon>
        <taxon>Brassica</taxon>
    </lineage>
</organism>
<evidence type="ECO:0000313" key="3">
    <source>
        <dbReference type="Proteomes" id="UP000823674"/>
    </source>
</evidence>
<evidence type="ECO:0000313" key="2">
    <source>
        <dbReference type="EMBL" id="KAG5384437.1"/>
    </source>
</evidence>
<sequence length="143" mass="16361">MVPSRKKKRKQYEDENNPSLTISQKPNRNLGVVVFQDVTNIPQIQVDEIGQEISPSKKNRLKATIGLRRLKNRLRQAGINRTSSSIEGIIDTQNNITNQTTTEKFGTILNILNDTNASKEEHAPVRRTFGKPICWTQFWSRSK</sequence>
<reference evidence="2 3" key="1">
    <citation type="submission" date="2021-03" db="EMBL/GenBank/DDBJ databases">
        <authorList>
            <person name="King G.J."/>
            <person name="Bancroft I."/>
            <person name="Baten A."/>
            <person name="Bloomfield J."/>
            <person name="Borpatragohain P."/>
            <person name="He Z."/>
            <person name="Irish N."/>
            <person name="Irwin J."/>
            <person name="Liu K."/>
            <person name="Mauleon R.P."/>
            <person name="Moore J."/>
            <person name="Morris R."/>
            <person name="Ostergaard L."/>
            <person name="Wang B."/>
            <person name="Wells R."/>
        </authorList>
    </citation>
    <scope>NUCLEOTIDE SEQUENCE [LARGE SCALE GENOMIC DNA]</scope>
    <source>
        <strain evidence="2">R-o-18</strain>
        <tissue evidence="2">Leaf</tissue>
    </source>
</reference>
<comment type="caution">
    <text evidence="2">The sequence shown here is derived from an EMBL/GenBank/DDBJ whole genome shotgun (WGS) entry which is preliminary data.</text>
</comment>
<accession>A0ABQ7LCY1</accession>
<gene>
    <name evidence="2" type="primary">A09g509000.1_BraROA</name>
    <name evidence="2" type="ORF">IGI04_035907</name>
</gene>
<proteinExistence type="predicted"/>
<protein>
    <submittedName>
        <fullName evidence="2">Uncharacterized protein</fullName>
    </submittedName>
</protein>
<name>A0ABQ7LCY1_BRACM</name>
<feature type="region of interest" description="Disordered" evidence="1">
    <location>
        <begin position="1"/>
        <end position="24"/>
    </location>
</feature>
<keyword evidence="3" id="KW-1185">Reference proteome</keyword>
<dbReference type="Proteomes" id="UP000823674">
    <property type="component" value="Chromosome A09"/>
</dbReference>